<dbReference type="Pfam" id="PF14223">
    <property type="entry name" value="Retrotran_gag_2"/>
    <property type="match status" value="1"/>
</dbReference>
<dbReference type="Pfam" id="PF22936">
    <property type="entry name" value="Pol_BBD"/>
    <property type="match status" value="1"/>
</dbReference>
<keyword evidence="4" id="KW-1185">Reference proteome</keyword>
<evidence type="ECO:0000256" key="1">
    <source>
        <dbReference type="SAM" id="MobiDB-lite"/>
    </source>
</evidence>
<dbReference type="EMBL" id="CM018038">
    <property type="protein sequence ID" value="KAA8538443.1"/>
    <property type="molecule type" value="Genomic_DNA"/>
</dbReference>
<proteinExistence type="predicted"/>
<gene>
    <name evidence="3" type="ORF">F0562_028011</name>
</gene>
<dbReference type="AlphaFoldDB" id="A0A5J5B5F1"/>
<dbReference type="PANTHER" id="PTHR47481:SF30">
    <property type="entry name" value="CCHC-TYPE DOMAIN-CONTAINING PROTEIN"/>
    <property type="match status" value="1"/>
</dbReference>
<dbReference type="PANTHER" id="PTHR47481">
    <property type="match status" value="1"/>
</dbReference>
<dbReference type="InterPro" id="IPR054722">
    <property type="entry name" value="PolX-like_BBD"/>
</dbReference>
<evidence type="ECO:0000313" key="3">
    <source>
        <dbReference type="EMBL" id="KAA8538443.1"/>
    </source>
</evidence>
<feature type="compositionally biased region" description="Pro residues" evidence="1">
    <location>
        <begin position="525"/>
        <end position="557"/>
    </location>
</feature>
<feature type="domain" description="Retrovirus-related Pol polyprotein from transposon TNT 1-94-like beta-barrel" evidence="2">
    <location>
        <begin position="330"/>
        <end position="407"/>
    </location>
</feature>
<reference evidence="3 4" key="1">
    <citation type="submission" date="2019-09" db="EMBL/GenBank/DDBJ databases">
        <title>A chromosome-level genome assembly of the Chinese tupelo Nyssa sinensis.</title>
        <authorList>
            <person name="Yang X."/>
            <person name="Kang M."/>
            <person name="Yang Y."/>
            <person name="Xiong H."/>
            <person name="Wang M."/>
            <person name="Zhang Z."/>
            <person name="Wang Z."/>
            <person name="Wu H."/>
            <person name="Ma T."/>
            <person name="Liu J."/>
            <person name="Xi Z."/>
        </authorList>
    </citation>
    <scope>NUCLEOTIDE SEQUENCE [LARGE SCALE GENOMIC DNA]</scope>
    <source>
        <strain evidence="3">J267</strain>
        <tissue evidence="3">Leaf</tissue>
    </source>
</reference>
<protein>
    <recommendedName>
        <fullName evidence="2">Retrovirus-related Pol polyprotein from transposon TNT 1-94-like beta-barrel domain-containing protein</fullName>
    </recommendedName>
</protein>
<evidence type="ECO:0000259" key="2">
    <source>
        <dbReference type="Pfam" id="PF22936"/>
    </source>
</evidence>
<evidence type="ECO:0000313" key="4">
    <source>
        <dbReference type="Proteomes" id="UP000325577"/>
    </source>
</evidence>
<accession>A0A5J5B5F1</accession>
<dbReference type="Proteomes" id="UP000325577">
    <property type="component" value="Linkage Group LG15"/>
</dbReference>
<feature type="region of interest" description="Disordered" evidence="1">
    <location>
        <begin position="215"/>
        <end position="275"/>
    </location>
</feature>
<organism evidence="3 4">
    <name type="scientific">Nyssa sinensis</name>
    <dbReference type="NCBI Taxonomy" id="561372"/>
    <lineage>
        <taxon>Eukaryota</taxon>
        <taxon>Viridiplantae</taxon>
        <taxon>Streptophyta</taxon>
        <taxon>Embryophyta</taxon>
        <taxon>Tracheophyta</taxon>
        <taxon>Spermatophyta</taxon>
        <taxon>Magnoliopsida</taxon>
        <taxon>eudicotyledons</taxon>
        <taxon>Gunneridae</taxon>
        <taxon>Pentapetalae</taxon>
        <taxon>asterids</taxon>
        <taxon>Cornales</taxon>
        <taxon>Nyssaceae</taxon>
        <taxon>Nyssa</taxon>
    </lineage>
</organism>
<feature type="compositionally biased region" description="Polar residues" evidence="1">
    <location>
        <begin position="257"/>
        <end position="274"/>
    </location>
</feature>
<name>A0A5J5B5F1_9ASTE</name>
<dbReference type="OrthoDB" id="1164227at2759"/>
<sequence length="653" mass="71120">MEAINSSAGAVVPSHSGFMSIKLDRTNYPLWLAQIVPILKSKNLMGFVTGTNPCPPEFKRNTDGTVTTEVDPRYDTWHQQDQMILSWINNSLSPTVLSTVARFTSSQATWSSLEKRYASQSKNRILQLRHDLLTVKGDGLSISDFVDKINQIADNLALAGKPVDDDDLVNIILNNVGPAYEVTVSSAQARDTSISYDDLVALLLNAEMRLKAQQTPSLEASPTAMYAPKATHSTNRGRNPVHHRGSNMRGRGPSGFRRNQNWSQPQSGSVSFGNSVPMPSRPPCQICNRSGHSALDCYQRMNHAYEGRIPTQKLTAMAAIASSNIPSTTWISDSGASNHITADLTNLAIHNEYQGKDHVAVGNGVGLTIAHTGSSKFTCGSSTFALKNILHCPSIAANLLSIYQFTRDNNCYFVFYSDCFYVKDVKTGKTLFRGKSEHGLYPFRIHTQISTKSGRPFALVGVRVSVPIWHSRLGHPANNTLSHLISNKCLLMHETASPDFNSPLEIVTEPLPHIPLASTGSPNTSIPPPNPPTQNPPNVPPPSITPTPNILIPPPIITEPTQPHTTPIPNPLITEPSPPTTNLHPMVTRRQAGISKPNPKSWKVEEKSRKSYLEMRQKWYCLTAVGNALPRGGAGDASGKDDRGMGGTAGADE</sequence>
<feature type="region of interest" description="Disordered" evidence="1">
    <location>
        <begin position="628"/>
        <end position="653"/>
    </location>
</feature>
<feature type="compositionally biased region" description="Low complexity" evidence="1">
    <location>
        <begin position="558"/>
        <end position="567"/>
    </location>
</feature>
<feature type="region of interest" description="Disordered" evidence="1">
    <location>
        <begin position="513"/>
        <end position="605"/>
    </location>
</feature>